<dbReference type="AlphaFoldDB" id="A0A0F7UJH6"/>
<feature type="domain" description="Pseudouridine synthase II N-terminal" evidence="7">
    <location>
        <begin position="315"/>
        <end position="427"/>
    </location>
</feature>
<keyword evidence="4" id="KW-0413">Isomerase</keyword>
<dbReference type="GO" id="GO:0160148">
    <property type="term" value="F:tRNA pseudouridine(55) synthase activity"/>
    <property type="evidence" value="ECO:0007669"/>
    <property type="project" value="UniProtKB-EC"/>
</dbReference>
<keyword evidence="3" id="KW-0819">tRNA processing</keyword>
<evidence type="ECO:0000313" key="8">
    <source>
        <dbReference type="EMBL" id="CEL68730.1"/>
    </source>
</evidence>
<evidence type="ECO:0000256" key="1">
    <source>
        <dbReference type="ARBA" id="ARBA00008999"/>
    </source>
</evidence>
<dbReference type="GO" id="GO:0003723">
    <property type="term" value="F:RNA binding"/>
    <property type="evidence" value="ECO:0007669"/>
    <property type="project" value="InterPro"/>
</dbReference>
<dbReference type="HAMAP" id="MF_01080">
    <property type="entry name" value="TruB_bact"/>
    <property type="match status" value="1"/>
</dbReference>
<keyword evidence="6" id="KW-0732">Signal</keyword>
<feature type="compositionally biased region" description="Basic and acidic residues" evidence="5">
    <location>
        <begin position="85"/>
        <end position="95"/>
    </location>
</feature>
<gene>
    <name evidence="8" type="ORF">BN1204_044710</name>
</gene>
<dbReference type="Gene3D" id="3.30.2350.10">
    <property type="entry name" value="Pseudouridine synthase"/>
    <property type="match status" value="2"/>
</dbReference>
<dbReference type="GO" id="GO:1990481">
    <property type="term" value="P:mRNA pseudouridine synthesis"/>
    <property type="evidence" value="ECO:0007669"/>
    <property type="project" value="TreeGrafter"/>
</dbReference>
<feature type="region of interest" description="Disordered" evidence="5">
    <location>
        <begin position="276"/>
        <end position="321"/>
    </location>
</feature>
<dbReference type="Pfam" id="PF01509">
    <property type="entry name" value="TruB_N"/>
    <property type="match status" value="1"/>
</dbReference>
<feature type="signal peptide" evidence="6">
    <location>
        <begin position="1"/>
        <end position="20"/>
    </location>
</feature>
<dbReference type="GO" id="GO:0006400">
    <property type="term" value="P:tRNA modification"/>
    <property type="evidence" value="ECO:0007669"/>
    <property type="project" value="TreeGrafter"/>
</dbReference>
<evidence type="ECO:0000256" key="2">
    <source>
        <dbReference type="ARBA" id="ARBA00012787"/>
    </source>
</evidence>
<dbReference type="PANTHER" id="PTHR13767:SF2">
    <property type="entry name" value="PSEUDOURIDYLATE SYNTHASE TRUB1"/>
    <property type="match status" value="1"/>
</dbReference>
<name>A0A0F7UJH6_NEOCL</name>
<dbReference type="PANTHER" id="PTHR13767">
    <property type="entry name" value="TRNA-PSEUDOURIDINE SYNTHASE"/>
    <property type="match status" value="1"/>
</dbReference>
<dbReference type="InterPro" id="IPR002501">
    <property type="entry name" value="PsdUridine_synth_N"/>
</dbReference>
<dbReference type="SUPFAM" id="SSF55120">
    <property type="entry name" value="Pseudouridine synthase"/>
    <property type="match status" value="1"/>
</dbReference>
<evidence type="ECO:0000256" key="4">
    <source>
        <dbReference type="ARBA" id="ARBA00023235"/>
    </source>
</evidence>
<dbReference type="InterPro" id="IPR014780">
    <property type="entry name" value="tRNA_psdUridine_synth_TruB"/>
</dbReference>
<comment type="similarity">
    <text evidence="1">Belongs to the pseudouridine synthase TruB family.</text>
</comment>
<evidence type="ECO:0000259" key="7">
    <source>
        <dbReference type="Pfam" id="PF01509"/>
    </source>
</evidence>
<evidence type="ECO:0000256" key="6">
    <source>
        <dbReference type="SAM" id="SignalP"/>
    </source>
</evidence>
<dbReference type="EC" id="5.4.99.25" evidence="2"/>
<proteinExistence type="inferred from homology"/>
<evidence type="ECO:0000256" key="5">
    <source>
        <dbReference type="SAM" id="MobiDB-lite"/>
    </source>
</evidence>
<reference evidence="8" key="1">
    <citation type="journal article" date="2015" name="PLoS ONE">
        <title>Comprehensive Evaluation of Toxoplasma gondii VEG and Neospora caninum LIV Genomes with Tachyzoite Stage Transcriptome and Proteome Defines Novel Transcript Features.</title>
        <authorList>
            <person name="Ramaprasad A."/>
            <person name="Mourier T."/>
            <person name="Naeem R."/>
            <person name="Malas T.B."/>
            <person name="Moussa E."/>
            <person name="Panigrahi A."/>
            <person name="Vermont S.J."/>
            <person name="Otto T.D."/>
            <person name="Wastling J."/>
            <person name="Pain A."/>
        </authorList>
    </citation>
    <scope>NUCLEOTIDE SEQUENCE</scope>
    <source>
        <strain evidence="8">Liverpool</strain>
    </source>
</reference>
<feature type="compositionally biased region" description="Polar residues" evidence="5">
    <location>
        <begin position="96"/>
        <end position="112"/>
    </location>
</feature>
<evidence type="ECO:0000256" key="3">
    <source>
        <dbReference type="ARBA" id="ARBA00022694"/>
    </source>
</evidence>
<dbReference type="EMBL" id="LN714484">
    <property type="protein sequence ID" value="CEL68730.1"/>
    <property type="molecule type" value="Genomic_DNA"/>
</dbReference>
<dbReference type="InterPro" id="IPR020103">
    <property type="entry name" value="PsdUridine_synth_cat_dom_sf"/>
</dbReference>
<organism evidence="8">
    <name type="scientific">Neospora caninum (strain Liverpool)</name>
    <dbReference type="NCBI Taxonomy" id="572307"/>
    <lineage>
        <taxon>Eukaryota</taxon>
        <taxon>Sar</taxon>
        <taxon>Alveolata</taxon>
        <taxon>Apicomplexa</taxon>
        <taxon>Conoidasida</taxon>
        <taxon>Coccidia</taxon>
        <taxon>Eucoccidiorida</taxon>
        <taxon>Eimeriorina</taxon>
        <taxon>Sarcocystidae</taxon>
        <taxon>Neospora</taxon>
    </lineage>
</organism>
<accession>A0A0F7UJH6</accession>
<sequence>MYPLLCHLVLTLCLKEWIDGTRSLRYVTALSEWRLTVNPLLTSTAVHSGYPALKQLPLPRNGWFPPLMTLSLVNAKCNTPGNRPTQRDRYQRERSATSVAPANRSPFFSTPPSRGDTFANNVWVLLLGFCPPQFASIDKSNRLCVGSYGKSGCSSPSRKASMVRLGGGSDFGELRSGIYLETACLCTAKERTGACAALAELFEVNTRSVKCWARRAQHNGEKRCSEAPALWAFPAEGGKMRRQRDCPAGLVGLVKPKGITSMDVCRGVSELLKPYRDSPERGPALLGEDDLPFGPSQPGGGVRERHGGKGRRKTGVGHGGTLDPAATGVLVLGIGEGTKRLRHFLTGWKQYKAVVRLGVATDTLDCEGRVVAEEDWRHVTLAKLKSVLPSFLGKQLQQPPLFSAKRVNGVRMYDIARSLQEQQDRRSQNTFPHIDEQADSHEFFGHRPEGRQASVAPLALRQQLAEALRPHASGGRSSTLQQAVLKHTSLPKPCEIEISKLEVVDEDQFEMPQFAISVTCSKGTYIRQLAADIAVRCGTVGHLTDLTRTFQAPFRLEDCVEFEGLTADRLLRRLIPVQVVDRILREKQR</sequence>
<feature type="chain" id="PRO_5002523159" description="tRNA pseudouridine(55) synthase" evidence="6">
    <location>
        <begin position="21"/>
        <end position="589"/>
    </location>
</feature>
<protein>
    <recommendedName>
        <fullName evidence="2">tRNA pseudouridine(55) synthase</fullName>
        <ecNumber evidence="2">5.4.99.25</ecNumber>
    </recommendedName>
</protein>
<feature type="region of interest" description="Disordered" evidence="5">
    <location>
        <begin position="78"/>
        <end position="112"/>
    </location>
</feature>